<feature type="domain" description="Poly(A) polymerase central" evidence="17">
    <location>
        <begin position="209"/>
        <end position="354"/>
    </location>
</feature>
<dbReference type="GO" id="GO:0005524">
    <property type="term" value="F:ATP binding"/>
    <property type="evidence" value="ECO:0007669"/>
    <property type="project" value="UniProtKB-UniRule"/>
</dbReference>
<reference evidence="21" key="1">
    <citation type="journal article" date="2020" name="PLoS Negl. Trop. Dis.">
        <title>High-quality nuclear genome for Sarcoptes scabiei-A critical resource for a neglected parasite.</title>
        <authorList>
            <person name="Korhonen P.K."/>
            <person name="Gasser R.B."/>
            <person name="Ma G."/>
            <person name="Wang T."/>
            <person name="Stroehlein A.J."/>
            <person name="Young N.D."/>
            <person name="Ang C.S."/>
            <person name="Fernando D.D."/>
            <person name="Lu H.C."/>
            <person name="Taylor S."/>
            <person name="Reynolds S.L."/>
            <person name="Mofiz E."/>
            <person name="Najaraj S.H."/>
            <person name="Gowda H."/>
            <person name="Madugundu A."/>
            <person name="Renuse S."/>
            <person name="Holt D."/>
            <person name="Pandey A."/>
            <person name="Papenfuss A.T."/>
            <person name="Fischer K."/>
        </authorList>
    </citation>
    <scope>NUCLEOTIDE SEQUENCE [LARGE SCALE GENOMIC DNA]</scope>
</reference>
<keyword evidence="4 12" id="KW-0507">mRNA processing</keyword>
<feature type="binding site" evidence="13">
    <location>
        <position position="217"/>
    </location>
    <ligand>
        <name>ATP</name>
        <dbReference type="ChEBI" id="CHEBI:30616"/>
    </ligand>
</feature>
<comment type="function">
    <text evidence="12">Polymerase that creates the 3'-poly(A) tail of mRNA's.</text>
</comment>
<evidence type="ECO:0000256" key="6">
    <source>
        <dbReference type="ARBA" id="ARBA00022723"/>
    </source>
</evidence>
<evidence type="ECO:0000256" key="11">
    <source>
        <dbReference type="ARBA" id="ARBA00048830"/>
    </source>
</evidence>
<dbReference type="GO" id="GO:1990817">
    <property type="term" value="F:poly(A) RNA polymerase activity"/>
    <property type="evidence" value="ECO:0007669"/>
    <property type="project" value="UniProtKB-UniRule"/>
</dbReference>
<dbReference type="CDD" id="cd05402">
    <property type="entry name" value="NT_PAP_TUTase"/>
    <property type="match status" value="1"/>
</dbReference>
<keyword evidence="8 12" id="KW-0067">ATP-binding</keyword>
<dbReference type="EC" id="2.7.7.19" evidence="12"/>
<dbReference type="InterPro" id="IPR011068">
    <property type="entry name" value="NuclTrfase_I-like_C"/>
</dbReference>
<keyword evidence="7 12" id="KW-0547">Nucleotide-binding</keyword>
<evidence type="ECO:0000256" key="1">
    <source>
        <dbReference type="ARBA" id="ARBA00001936"/>
    </source>
</evidence>
<evidence type="ECO:0000256" key="13">
    <source>
        <dbReference type="PIRSR" id="PIRSR018425-1"/>
    </source>
</evidence>
<feature type="domain" description="Poly(A) polymerase nucleotidyltransferase" evidence="18">
    <location>
        <begin position="11"/>
        <end position="203"/>
    </location>
</feature>
<comment type="similarity">
    <text evidence="3 12">Belongs to the poly(A) polymerase family.</text>
</comment>
<dbReference type="InterPro" id="IPR007010">
    <property type="entry name" value="PolA_pol_RNA-bd_dom"/>
</dbReference>
<accession>A0A834RAH7</accession>
<dbReference type="Proteomes" id="UP000070412">
    <property type="component" value="Unassembled WGS sequence"/>
</dbReference>
<feature type="compositionally biased region" description="Polar residues" evidence="15">
    <location>
        <begin position="499"/>
        <end position="512"/>
    </location>
</feature>
<name>A0A834RAH7_SARSC</name>
<organism evidence="19">
    <name type="scientific">Sarcoptes scabiei</name>
    <name type="common">Itch mite</name>
    <name type="synonym">Acarus scabiei</name>
    <dbReference type="NCBI Taxonomy" id="52283"/>
    <lineage>
        <taxon>Eukaryota</taxon>
        <taxon>Metazoa</taxon>
        <taxon>Ecdysozoa</taxon>
        <taxon>Arthropoda</taxon>
        <taxon>Chelicerata</taxon>
        <taxon>Arachnida</taxon>
        <taxon>Acari</taxon>
        <taxon>Acariformes</taxon>
        <taxon>Sarcoptiformes</taxon>
        <taxon>Astigmata</taxon>
        <taxon>Psoroptidia</taxon>
        <taxon>Sarcoptoidea</taxon>
        <taxon>Sarcoptidae</taxon>
        <taxon>Sarcoptinae</taxon>
        <taxon>Sarcoptes</taxon>
    </lineage>
</organism>
<evidence type="ECO:0000256" key="15">
    <source>
        <dbReference type="SAM" id="MobiDB-lite"/>
    </source>
</evidence>
<feature type="binding site" evidence="13">
    <location>
        <position position="226"/>
    </location>
    <ligand>
        <name>ATP</name>
        <dbReference type="ChEBI" id="CHEBI:30616"/>
    </ligand>
</feature>
<sequence>MMADDKKPNLGVTAPISMLGPKEQDLIATKELENCLRSNELLETDEELTKRCIILSQLNKTLKEWVKDVSMKKLPLHHAEKMNGKIFTFGSYRLGVHTRGADIDTLIVVPRHIERTDFFASFPTYLKKIPKCEYIRSVEEAFVPIIKTKIDGIELDILFSRLALKNISEDQDLRDGNLLKNLDEKCVRALNGCRVTDDILLLVPNHEAFRLALRAVKFWAQRRGIYSNALGYLGGVSWAMLVARTCQLYPNASASTLLQKFFLVFRQWPWPKPVLLRHNSEDYVNLGFPVWDPRENSSDRFHLMPIITPSYPQQNSTFNVTNSTRSILKEEFQNASAVIDKIITEKAPWDILFEPVGFFKKYRHYIAIVAAAYADWVGLVESKIRILVQNLERHRPIEIAHVFPKSFARKIECASTSDSNKNVVDEHEKENCEKDKSEEMNILHSNSVSNNEIKTETLSDLNKAAILKRSPTNETNSSDDISSNNIRANNDIENKNSDKNTVNNDEINESSGENIDKSEKITSEKIWFIGLSFRRNEDSTNVDLTQDTRMFVETIINAATLSRFYKPEMTISIKHVKKRDLSNYLPPEVIGAQLSKRPKTNSVNSTNKLNQRLPTTTAIPTSNKNSLESTNSDSATSYTIEKRKIDCVDVDFDDNSIPQRDNTSIDSASSLKMVRVDSSE</sequence>
<keyword evidence="9 14" id="KW-0460">Magnesium</keyword>
<feature type="binding site" evidence="14">
    <location>
        <position position="102"/>
    </location>
    <ligand>
        <name>Mg(2+)</name>
        <dbReference type="ChEBI" id="CHEBI:18420"/>
        <label>2</label>
        <note>catalytic</note>
    </ligand>
</feature>
<dbReference type="GO" id="GO:0031123">
    <property type="term" value="P:RNA 3'-end processing"/>
    <property type="evidence" value="ECO:0007669"/>
    <property type="project" value="InterPro"/>
</dbReference>
<evidence type="ECO:0000256" key="14">
    <source>
        <dbReference type="PIRSR" id="PIRSR018425-2"/>
    </source>
</evidence>
<feature type="region of interest" description="Disordered" evidence="15">
    <location>
        <begin position="469"/>
        <end position="512"/>
    </location>
</feature>
<feature type="binding site" evidence="14">
    <location>
        <position position="156"/>
    </location>
    <ligand>
        <name>Mg(2+)</name>
        <dbReference type="ChEBI" id="CHEBI:18420"/>
        <label>2</label>
        <note>catalytic</note>
    </ligand>
</feature>
<dbReference type="InterPro" id="IPR007012">
    <property type="entry name" value="PolA_pol_cen_dom"/>
</dbReference>
<dbReference type="OrthoDB" id="412748at2759"/>
<evidence type="ECO:0000256" key="12">
    <source>
        <dbReference type="PIRNR" id="PIRNR018425"/>
    </source>
</evidence>
<dbReference type="SUPFAM" id="SSF81631">
    <property type="entry name" value="PAP/OAS1 substrate-binding domain"/>
    <property type="match status" value="1"/>
</dbReference>
<comment type="cofactor">
    <cofactor evidence="1">
        <name>Mn(2+)</name>
        <dbReference type="ChEBI" id="CHEBI:29035"/>
    </cofactor>
</comment>
<evidence type="ECO:0000256" key="7">
    <source>
        <dbReference type="ARBA" id="ARBA00022741"/>
    </source>
</evidence>
<feature type="binding site" evidence="13">
    <location>
        <position position="98"/>
    </location>
    <ligand>
        <name>ATP</name>
        <dbReference type="ChEBI" id="CHEBI:30616"/>
    </ligand>
</feature>
<feature type="binding site" evidence="13">
    <location>
        <begin position="102"/>
        <end position="104"/>
    </location>
    <ligand>
        <name>ATP</name>
        <dbReference type="ChEBI" id="CHEBI:30616"/>
    </ligand>
</feature>
<dbReference type="InterPro" id="IPR048840">
    <property type="entry name" value="PolA_pol_NTPase"/>
</dbReference>
<dbReference type="Gene3D" id="3.30.70.590">
    <property type="entry name" value="Poly(A) polymerase predicted RNA binding domain"/>
    <property type="match status" value="1"/>
</dbReference>
<evidence type="ECO:0000259" key="18">
    <source>
        <dbReference type="Pfam" id="PF20750"/>
    </source>
</evidence>
<dbReference type="InterPro" id="IPR043519">
    <property type="entry name" value="NT_sf"/>
</dbReference>
<dbReference type="PANTHER" id="PTHR10682">
    <property type="entry name" value="POLY A POLYMERASE"/>
    <property type="match status" value="1"/>
</dbReference>
<dbReference type="GO" id="GO:0006397">
    <property type="term" value="P:mRNA processing"/>
    <property type="evidence" value="ECO:0007669"/>
    <property type="project" value="UniProtKB-KW"/>
</dbReference>
<reference evidence="20" key="3">
    <citation type="submission" date="2022-06" db="UniProtKB">
        <authorList>
            <consortium name="EnsemblMetazoa"/>
        </authorList>
    </citation>
    <scope>IDENTIFICATION</scope>
</reference>
<dbReference type="FunFam" id="3.30.460.10:FF:000002">
    <property type="entry name" value="Poly(A) polymerase alpha, putative"/>
    <property type="match status" value="1"/>
</dbReference>
<dbReference type="Pfam" id="PF20750">
    <property type="entry name" value="PAP_NTPase"/>
    <property type="match status" value="1"/>
</dbReference>
<comment type="catalytic activity">
    <reaction evidence="11 12">
        <text>RNA(n) + ATP = RNA(n)-3'-adenine ribonucleotide + diphosphate</text>
        <dbReference type="Rhea" id="RHEA:11332"/>
        <dbReference type="Rhea" id="RHEA-COMP:14527"/>
        <dbReference type="Rhea" id="RHEA-COMP:17347"/>
        <dbReference type="ChEBI" id="CHEBI:30616"/>
        <dbReference type="ChEBI" id="CHEBI:33019"/>
        <dbReference type="ChEBI" id="CHEBI:140395"/>
        <dbReference type="ChEBI" id="CHEBI:173115"/>
        <dbReference type="EC" id="2.7.7.19"/>
    </reaction>
</comment>
<dbReference type="Pfam" id="PF04928">
    <property type="entry name" value="PAP_central"/>
    <property type="match status" value="1"/>
</dbReference>
<dbReference type="EMBL" id="WVUK01000056">
    <property type="protein sequence ID" value="KAF7492829.1"/>
    <property type="molecule type" value="Genomic_DNA"/>
</dbReference>
<dbReference type="Gene3D" id="3.30.460.10">
    <property type="entry name" value="Beta Polymerase, domain 2"/>
    <property type="match status" value="1"/>
</dbReference>
<dbReference type="FunFam" id="1.10.1410.10:FF:000001">
    <property type="entry name" value="Putative poly(A) polymerase gamma"/>
    <property type="match status" value="1"/>
</dbReference>
<dbReference type="SUPFAM" id="SSF55003">
    <property type="entry name" value="PAP/Archaeal CCA-adding enzyme, C-terminal domain"/>
    <property type="match status" value="1"/>
</dbReference>
<feature type="binding site" evidence="13">
    <location>
        <begin position="89"/>
        <end position="91"/>
    </location>
    <ligand>
        <name>ATP</name>
        <dbReference type="ChEBI" id="CHEBI:30616"/>
    </ligand>
</feature>
<protein>
    <recommendedName>
        <fullName evidence="12">Poly(A) polymerase</fullName>
        <ecNumber evidence="12">2.7.7.19</ecNumber>
    </recommendedName>
</protein>
<feature type="binding site" evidence="14">
    <location>
        <position position="104"/>
    </location>
    <ligand>
        <name>Mg(2+)</name>
        <dbReference type="ChEBI" id="CHEBI:18420"/>
        <label>1</label>
        <note>catalytic</note>
    </ligand>
</feature>
<feature type="region of interest" description="Disordered" evidence="15">
    <location>
        <begin position="614"/>
        <end position="635"/>
    </location>
</feature>
<dbReference type="Pfam" id="PF04926">
    <property type="entry name" value="PAP_RNA-bind"/>
    <property type="match status" value="1"/>
</dbReference>
<comment type="subcellular location">
    <subcellularLocation>
        <location evidence="2 12">Nucleus</location>
    </subcellularLocation>
</comment>
<evidence type="ECO:0000256" key="8">
    <source>
        <dbReference type="ARBA" id="ARBA00022840"/>
    </source>
</evidence>
<proteinExistence type="inferred from homology"/>
<dbReference type="GO" id="GO:0003723">
    <property type="term" value="F:RNA binding"/>
    <property type="evidence" value="ECO:0007669"/>
    <property type="project" value="UniProtKB-UniRule"/>
</dbReference>
<reference evidence="19" key="2">
    <citation type="submission" date="2020-01" db="EMBL/GenBank/DDBJ databases">
        <authorList>
            <person name="Korhonen P.K.K."/>
            <person name="Guangxu M.G."/>
            <person name="Wang T.W."/>
            <person name="Stroehlein A.J.S."/>
            <person name="Young N.D."/>
            <person name="Ang C.-S.A."/>
            <person name="Fernando D.W.F."/>
            <person name="Lu H.L."/>
            <person name="Taylor S.T."/>
            <person name="Ehtesham M.E.M."/>
            <person name="Najaraj S.H.N."/>
            <person name="Harsha G.H.G."/>
            <person name="Madugundu A.M."/>
            <person name="Renuse S.R."/>
            <person name="Holt D.H."/>
            <person name="Pandey A.P."/>
            <person name="Papenfuss A.P."/>
            <person name="Gasser R.B.G."/>
            <person name="Fischer K.F."/>
        </authorList>
    </citation>
    <scope>NUCLEOTIDE SEQUENCE</scope>
    <source>
        <strain evidence="19">SSS_KF_BRIS2020</strain>
    </source>
</reference>
<keyword evidence="21" id="KW-1185">Reference proteome</keyword>
<dbReference type="PIRSF" id="PIRSF018425">
    <property type="entry name" value="PolyA_polymerase"/>
    <property type="match status" value="1"/>
</dbReference>
<comment type="cofactor">
    <cofactor evidence="14">
        <name>Mg(2+)</name>
        <dbReference type="ChEBI" id="CHEBI:18420"/>
    </cofactor>
    <text evidence="14">Binds 2 magnesium ions. Also active with manganese.</text>
</comment>
<dbReference type="AlphaFoldDB" id="A0A834RAH7"/>
<gene>
    <name evidence="19" type="ORF">SSS_9185</name>
</gene>
<dbReference type="GO" id="GO:0046872">
    <property type="term" value="F:metal ion binding"/>
    <property type="evidence" value="ECO:0007669"/>
    <property type="project" value="UniProtKB-KW"/>
</dbReference>
<feature type="domain" description="Poly(A) polymerase RNA-binding" evidence="16">
    <location>
        <begin position="358"/>
        <end position="586"/>
    </location>
</feature>
<dbReference type="EnsemblMetazoa" id="SSS_9185s_mrna">
    <property type="protein sequence ID" value="KAF7492829.1"/>
    <property type="gene ID" value="SSS_9185"/>
</dbReference>
<keyword evidence="5 12" id="KW-0808">Transferase</keyword>
<evidence type="ECO:0000256" key="5">
    <source>
        <dbReference type="ARBA" id="ARBA00022679"/>
    </source>
</evidence>
<dbReference type="InterPro" id="IPR014492">
    <property type="entry name" value="PolyA_polymerase"/>
</dbReference>
<feature type="binding site" evidence="14">
    <location>
        <position position="104"/>
    </location>
    <ligand>
        <name>Mg(2+)</name>
        <dbReference type="ChEBI" id="CHEBI:18420"/>
        <label>2</label>
        <note>catalytic</note>
    </ligand>
</feature>
<dbReference type="PANTHER" id="PTHR10682:SF10">
    <property type="entry name" value="POLYNUCLEOTIDE ADENYLYLTRANSFERASE"/>
    <property type="match status" value="1"/>
</dbReference>
<evidence type="ECO:0000256" key="4">
    <source>
        <dbReference type="ARBA" id="ARBA00022664"/>
    </source>
</evidence>
<evidence type="ECO:0000259" key="16">
    <source>
        <dbReference type="Pfam" id="PF04926"/>
    </source>
</evidence>
<dbReference type="Gene3D" id="1.10.1410.10">
    <property type="match status" value="1"/>
</dbReference>
<evidence type="ECO:0000256" key="9">
    <source>
        <dbReference type="ARBA" id="ARBA00022842"/>
    </source>
</evidence>
<dbReference type="GO" id="GO:0005634">
    <property type="term" value="C:nucleus"/>
    <property type="evidence" value="ECO:0007669"/>
    <property type="project" value="UniProtKB-SubCell"/>
</dbReference>
<evidence type="ECO:0000313" key="19">
    <source>
        <dbReference type="EMBL" id="KAF7492829.1"/>
    </source>
</evidence>
<evidence type="ECO:0000256" key="3">
    <source>
        <dbReference type="ARBA" id="ARBA00010912"/>
    </source>
</evidence>
<evidence type="ECO:0000256" key="2">
    <source>
        <dbReference type="ARBA" id="ARBA00004123"/>
    </source>
</evidence>
<feature type="binding site" evidence="13">
    <location>
        <position position="156"/>
    </location>
    <ligand>
        <name>ATP</name>
        <dbReference type="ChEBI" id="CHEBI:30616"/>
    </ligand>
</feature>
<keyword evidence="6 14" id="KW-0479">Metal-binding</keyword>
<evidence type="ECO:0000256" key="10">
    <source>
        <dbReference type="ARBA" id="ARBA00023242"/>
    </source>
</evidence>
<feature type="compositionally biased region" description="Low complexity" evidence="15">
    <location>
        <begin position="476"/>
        <end position="489"/>
    </location>
</feature>
<evidence type="ECO:0000313" key="21">
    <source>
        <dbReference type="Proteomes" id="UP000070412"/>
    </source>
</evidence>
<dbReference type="SUPFAM" id="SSF81301">
    <property type="entry name" value="Nucleotidyltransferase"/>
    <property type="match status" value="1"/>
</dbReference>
<keyword evidence="10 12" id="KW-0539">Nucleus</keyword>
<feature type="binding site" evidence="13">
    <location>
        <begin position="235"/>
        <end position="236"/>
    </location>
    <ligand>
        <name>ATP</name>
        <dbReference type="ChEBI" id="CHEBI:30616"/>
    </ligand>
</feature>
<evidence type="ECO:0000313" key="20">
    <source>
        <dbReference type="EnsemblMetazoa" id="KAF7492829.1"/>
    </source>
</evidence>
<feature type="binding site" evidence="14">
    <location>
        <position position="102"/>
    </location>
    <ligand>
        <name>Mg(2+)</name>
        <dbReference type="ChEBI" id="CHEBI:18420"/>
        <label>1</label>
        <note>catalytic</note>
    </ligand>
</feature>
<evidence type="ECO:0000259" key="17">
    <source>
        <dbReference type="Pfam" id="PF04928"/>
    </source>
</evidence>